<dbReference type="EMBL" id="CP023778">
    <property type="protein sequence ID" value="ATL70096.1"/>
    <property type="molecule type" value="Genomic_DNA"/>
</dbReference>
<evidence type="ECO:0000313" key="5">
    <source>
        <dbReference type="Proteomes" id="UP000221961"/>
    </source>
</evidence>
<feature type="transmembrane region" description="Helical" evidence="2">
    <location>
        <begin position="90"/>
        <end position="110"/>
    </location>
</feature>
<dbReference type="InterPro" id="IPR005135">
    <property type="entry name" value="Endo/exonuclease/phosphatase"/>
</dbReference>
<organism evidence="4 5">
    <name type="scientific">Nocardia terpenica</name>
    <dbReference type="NCBI Taxonomy" id="455432"/>
    <lineage>
        <taxon>Bacteria</taxon>
        <taxon>Bacillati</taxon>
        <taxon>Actinomycetota</taxon>
        <taxon>Actinomycetes</taxon>
        <taxon>Mycobacteriales</taxon>
        <taxon>Nocardiaceae</taxon>
        <taxon>Nocardia</taxon>
    </lineage>
</organism>
<protein>
    <recommendedName>
        <fullName evidence="3">Endonuclease/exonuclease/phosphatase domain-containing protein</fullName>
    </recommendedName>
</protein>
<evidence type="ECO:0000259" key="3">
    <source>
        <dbReference type="Pfam" id="PF03372"/>
    </source>
</evidence>
<dbReference type="InterPro" id="IPR036691">
    <property type="entry name" value="Endo/exonu/phosph_ase_sf"/>
</dbReference>
<feature type="domain" description="Endonuclease/exonuclease/phosphatase" evidence="3">
    <location>
        <begin position="125"/>
        <end position="318"/>
    </location>
</feature>
<dbReference type="SUPFAM" id="SSF56219">
    <property type="entry name" value="DNase I-like"/>
    <property type="match status" value="1"/>
</dbReference>
<feature type="compositionally biased region" description="Gly residues" evidence="1">
    <location>
        <begin position="389"/>
        <end position="398"/>
    </location>
</feature>
<dbReference type="Gene3D" id="3.60.10.10">
    <property type="entry name" value="Endonuclease/exonuclease/phosphatase"/>
    <property type="match status" value="1"/>
</dbReference>
<dbReference type="Pfam" id="PF03372">
    <property type="entry name" value="Exo_endo_phos"/>
    <property type="match status" value="1"/>
</dbReference>
<dbReference type="AlphaFoldDB" id="A0A291RRD0"/>
<keyword evidence="2" id="KW-1133">Transmembrane helix</keyword>
<keyword evidence="2" id="KW-0812">Transmembrane</keyword>
<accession>A0A291RRD0</accession>
<reference evidence="4 5" key="1">
    <citation type="submission" date="2017-10" db="EMBL/GenBank/DDBJ databases">
        <title>Comparative genomics between pathogenic Norcardia.</title>
        <authorList>
            <person name="Zeng L."/>
        </authorList>
    </citation>
    <scope>NUCLEOTIDE SEQUENCE [LARGE SCALE GENOMIC DNA]</scope>
    <source>
        <strain evidence="4 5">NC_YFY_NT001</strain>
    </source>
</reference>
<keyword evidence="2" id="KW-0472">Membrane</keyword>
<proteinExistence type="predicted"/>
<gene>
    <name evidence="4" type="ORF">CRH09_31820</name>
</gene>
<sequence length="398" mass="40592">MRGCHAAGRSCAPPPVPRGGPVIVRTRRATGADLALLGAALLLTLLLLEHARVPDILGLGTVLDCAAPWLGIGIPVLVLVAFACRSRIGAVAAVIPLLAWAYLFGSWWAGTGSNLAAADRLTVVTQNMYAGNDSPSAAVRSLAATGADLIALQECSSGNRESAAEILSSTHPYHAAEGTVALWSRYPLSGTGVADVGAGWRRGLRTHVDTPTGDLVVYVVHLPSIRLGDTADRNRGLRTLSRELASDPARRIVVLGDFNTTGTDRHWAGFAPGYRDIRTSGAQFTWPAVLPVVGPDHILTRGLAPVSSATIRTPGADHRGLVAVLAVPRSGQSGAQGGNAVDGGGECGSVESAVGVGGGEGRGGVVALGGVARGAEDEVHARGRRGNGALAGGAEGVE</sequence>
<dbReference type="GO" id="GO:0003824">
    <property type="term" value="F:catalytic activity"/>
    <property type="evidence" value="ECO:0007669"/>
    <property type="project" value="InterPro"/>
</dbReference>
<dbReference type="KEGG" id="ntp:CRH09_31820"/>
<feature type="transmembrane region" description="Helical" evidence="2">
    <location>
        <begin position="57"/>
        <end position="83"/>
    </location>
</feature>
<feature type="region of interest" description="Disordered" evidence="1">
    <location>
        <begin position="379"/>
        <end position="398"/>
    </location>
</feature>
<evidence type="ECO:0000256" key="2">
    <source>
        <dbReference type="SAM" id="Phobius"/>
    </source>
</evidence>
<evidence type="ECO:0000256" key="1">
    <source>
        <dbReference type="SAM" id="MobiDB-lite"/>
    </source>
</evidence>
<feature type="transmembrane region" description="Helical" evidence="2">
    <location>
        <begin position="34"/>
        <end position="51"/>
    </location>
</feature>
<evidence type="ECO:0000313" key="4">
    <source>
        <dbReference type="EMBL" id="ATL70096.1"/>
    </source>
</evidence>
<dbReference type="Proteomes" id="UP000221961">
    <property type="component" value="Chromosome"/>
</dbReference>
<name>A0A291RRD0_9NOCA</name>